<gene>
    <name evidence="2" type="ORF">NBRC3188_0097</name>
</gene>
<dbReference type="AlphaFoldDB" id="A0A401WQ08"/>
<feature type="domain" description="DUF3644" evidence="1">
    <location>
        <begin position="86"/>
        <end position="233"/>
    </location>
</feature>
<sequence>MAGKTGGSLTDEEKHIVKALLNRGMTGQDILNLLNIGRCTPINGGRISSVKHSGITPASDDVVELFLYKQQSYDLQTGLNLVDDERIIKAREAMFLAVDLFNTPYIRFKAEGFSVYAIIAWTYLVHEFCKRKGIRFEDKNGKTDTLGHLIKKRELALSDGIKKNLDAMKDIRDSVEHRITGSSDPKWYSIFQACCLNFDAMLVKWFGEKVSLKKNLSFALQFARLSIPQIAEIQNFNIPPAIEALDARLNRNLLPEEENNIEYRLKVVYTLDSVGKSNANVRFVNPASPEGEEIHNVLVRDRPTDDLYPYKAKRVVEAVKQDVSIRFNMYSHTKAWKHYKIRPQDGSKCPEKTDKRYCIYHKAHNDYTYNRAWIDFLIDEIQKGRIK</sequence>
<evidence type="ECO:0000313" key="3">
    <source>
        <dbReference type="Proteomes" id="UP000287300"/>
    </source>
</evidence>
<dbReference type="RefSeq" id="WP_124294887.1">
    <property type="nucleotide sequence ID" value="NZ_BDES01000002.1"/>
</dbReference>
<proteinExistence type="predicted"/>
<reference evidence="2 3" key="1">
    <citation type="submission" date="2016-06" db="EMBL/GenBank/DDBJ databases">
        <title>Acetobacter pasteurianus NBRC 3188 whole genome sequencing project.</title>
        <authorList>
            <person name="Matsutani M."/>
            <person name="Shiwa Y."/>
            <person name="Okamoto-Kainuma A."/>
            <person name="Ishikawa M."/>
            <person name="Koizumi Y."/>
            <person name="Yoshikawa H."/>
            <person name="Yakushi T."/>
            <person name="Matsushita K."/>
        </authorList>
    </citation>
    <scope>NUCLEOTIDE SEQUENCE [LARGE SCALE GENOMIC DNA]</scope>
    <source>
        <strain evidence="2 3">NBRC 3188</strain>
    </source>
</reference>
<evidence type="ECO:0000313" key="2">
    <source>
        <dbReference type="EMBL" id="GCD51400.1"/>
    </source>
</evidence>
<name>A0A401WQ08_ACEPA</name>
<accession>A0A401WQ08</accession>
<comment type="caution">
    <text evidence="2">The sequence shown here is derived from an EMBL/GenBank/DDBJ whole genome shotgun (WGS) entry which is preliminary data.</text>
</comment>
<organism evidence="2 3">
    <name type="scientific">Acetobacter pasteurianus NBRC 3188</name>
    <dbReference type="NCBI Taxonomy" id="1226663"/>
    <lineage>
        <taxon>Bacteria</taxon>
        <taxon>Pseudomonadati</taxon>
        <taxon>Pseudomonadota</taxon>
        <taxon>Alphaproteobacteria</taxon>
        <taxon>Acetobacterales</taxon>
        <taxon>Acetobacteraceae</taxon>
        <taxon>Acetobacter</taxon>
    </lineage>
</organism>
<evidence type="ECO:0000259" key="1">
    <source>
        <dbReference type="Pfam" id="PF12358"/>
    </source>
</evidence>
<protein>
    <recommendedName>
        <fullName evidence="1">DUF3644 domain-containing protein</fullName>
    </recommendedName>
</protein>
<dbReference type="InterPro" id="IPR022104">
    <property type="entry name" value="DUF3644"/>
</dbReference>
<dbReference type="Pfam" id="PF12358">
    <property type="entry name" value="DUF3644"/>
    <property type="match status" value="1"/>
</dbReference>
<dbReference type="Proteomes" id="UP000287300">
    <property type="component" value="Unassembled WGS sequence"/>
</dbReference>
<dbReference type="EMBL" id="BDES01000002">
    <property type="protein sequence ID" value="GCD51400.1"/>
    <property type="molecule type" value="Genomic_DNA"/>
</dbReference>